<keyword evidence="8" id="KW-0256">Endoplasmic reticulum</keyword>
<comment type="subunit">
    <text evidence="20">Interacts with renin. Accessory component of the multisubunit proton-transporting vacuolar (V)-ATPase protein pump. Interacts (via N-terminus) with ATP6AP1 (via N-terminus). Interacts with ATP6V0D1; ATP6V0D1 is a V-ATPase complex subunit and the interaction promotes V-ATPase complex assembly. Interacts with TMEM9; TMEM9 is a V-ATPase assembly regulator and the interaction induces the interaction with ATP6V0D1. Interacts with VMA21 (via N-terminus); VMA21 is a V-ATPase accessory component.</text>
</comment>
<evidence type="ECO:0000256" key="18">
    <source>
        <dbReference type="ARBA" id="ARBA00032473"/>
    </source>
</evidence>
<dbReference type="PANTHER" id="PTHR13351">
    <property type="entry name" value="RENIN RECEPTOR"/>
    <property type="match status" value="1"/>
</dbReference>
<name>A0AAV7NSK9_PLEWA</name>
<organism evidence="24 25">
    <name type="scientific">Pleurodeles waltl</name>
    <name type="common">Iberian ribbed newt</name>
    <dbReference type="NCBI Taxonomy" id="8319"/>
    <lineage>
        <taxon>Eukaryota</taxon>
        <taxon>Metazoa</taxon>
        <taxon>Chordata</taxon>
        <taxon>Craniata</taxon>
        <taxon>Vertebrata</taxon>
        <taxon>Euteleostomi</taxon>
        <taxon>Amphibia</taxon>
        <taxon>Batrachia</taxon>
        <taxon>Caudata</taxon>
        <taxon>Salamandroidea</taxon>
        <taxon>Salamandridae</taxon>
        <taxon>Pleurodelinae</taxon>
        <taxon>Pleurodeles</taxon>
    </lineage>
</organism>
<keyword evidence="9 21" id="KW-1133">Transmembrane helix</keyword>
<evidence type="ECO:0000256" key="14">
    <source>
        <dbReference type="ARBA" id="ARBA00029430"/>
    </source>
</evidence>
<evidence type="ECO:0000256" key="11">
    <source>
        <dbReference type="ARBA" id="ARBA00023170"/>
    </source>
</evidence>
<keyword evidence="11" id="KW-0675">Receptor</keyword>
<evidence type="ECO:0000256" key="15">
    <source>
        <dbReference type="ARBA" id="ARBA00029432"/>
    </source>
</evidence>
<evidence type="ECO:0000256" key="20">
    <source>
        <dbReference type="ARBA" id="ARBA00046601"/>
    </source>
</evidence>
<evidence type="ECO:0000256" key="6">
    <source>
        <dbReference type="ARBA" id="ARBA00022692"/>
    </source>
</evidence>
<dbReference type="AlphaFoldDB" id="A0AAV7NSK9"/>
<evidence type="ECO:0000256" key="16">
    <source>
        <dbReference type="ARBA" id="ARBA00030875"/>
    </source>
</evidence>
<accession>A0AAV7NSK9</accession>
<evidence type="ECO:0000256" key="1">
    <source>
        <dbReference type="ARBA" id="ARBA00004115"/>
    </source>
</evidence>
<evidence type="ECO:0000256" key="4">
    <source>
        <dbReference type="ARBA" id="ARBA00022475"/>
    </source>
</evidence>
<comment type="function">
    <text evidence="19">Multifunctional protein which functions as a renin, prorenin cellular receptor and is involved in the assembly of the lysosomal proton-transporting V-type ATPase (V-ATPase) and the acidification of the endo-lysosomal system. May mediate renin-dependent cellular responses by activating ERK1 and ERK2. By increasing the catalytic efficiency of renin in AGT/angiotensinogen conversion to angiotensin I, may also play a role in the renin-angiotensin system (RAS). Through its function in V-type ATPase (v-ATPase) assembly and acidification of the lysosome it regulates protein degradation and may control different signaling pathways important for proper brain development, synapse morphology and synaptic transmission.</text>
</comment>
<evidence type="ECO:0000259" key="22">
    <source>
        <dbReference type="Pfam" id="PF07850"/>
    </source>
</evidence>
<dbReference type="GO" id="GO:0005789">
    <property type="term" value="C:endoplasmic reticulum membrane"/>
    <property type="evidence" value="ECO:0007669"/>
    <property type="project" value="UniProtKB-SubCell"/>
</dbReference>
<keyword evidence="7" id="KW-0732">Signal</keyword>
<dbReference type="GO" id="GO:0030177">
    <property type="term" value="P:positive regulation of Wnt signaling pathway"/>
    <property type="evidence" value="ECO:0007669"/>
    <property type="project" value="TreeGrafter"/>
</dbReference>
<keyword evidence="4" id="KW-1003">Cell membrane</keyword>
<dbReference type="GO" id="GO:0009897">
    <property type="term" value="C:external side of plasma membrane"/>
    <property type="evidence" value="ECO:0007669"/>
    <property type="project" value="TreeGrafter"/>
</dbReference>
<evidence type="ECO:0000259" key="23">
    <source>
        <dbReference type="Pfam" id="PF25294"/>
    </source>
</evidence>
<comment type="subcellular location">
    <subcellularLocation>
        <location evidence="13">Cell projection</location>
        <location evidence="13">Dendritic spine membrane</location>
        <topology evidence="13">Single-pass type I membrane protein</topology>
    </subcellularLocation>
    <subcellularLocation>
        <location evidence="15">Cytoplasmic vesicle</location>
        <location evidence="15">Autophagosome membrane</location>
        <topology evidence="15">Single-pass type I membrane protein</topology>
    </subcellularLocation>
    <subcellularLocation>
        <location evidence="14">Cytoplasmic vesicle</location>
        <location evidence="14">Clathrin-coated vesicle membrane</location>
        <topology evidence="14">Single-pass type I membrane protein</topology>
    </subcellularLocation>
    <subcellularLocation>
        <location evidence="12">Cytoplasmic vesicle</location>
        <location evidence="12">Secretory vesicle</location>
        <location evidence="12">Synaptic vesicle membrane</location>
        <topology evidence="12">Single-pass type I membrane protein</topology>
    </subcellularLocation>
    <subcellularLocation>
        <location evidence="1">Endoplasmic reticulum membrane</location>
        <topology evidence="1">Single-pass type I membrane protein</topology>
    </subcellularLocation>
    <subcellularLocation>
        <location evidence="2">Lysosome membrane</location>
        <topology evidence="2">Single-pass type I membrane protein</topology>
    </subcellularLocation>
</comment>
<feature type="transmembrane region" description="Helical" evidence="21">
    <location>
        <begin position="313"/>
        <end position="333"/>
    </location>
</feature>
<evidence type="ECO:0000256" key="3">
    <source>
        <dbReference type="ARBA" id="ARBA00014237"/>
    </source>
</evidence>
<evidence type="ECO:0000256" key="7">
    <source>
        <dbReference type="ARBA" id="ARBA00022729"/>
    </source>
</evidence>
<gene>
    <name evidence="24" type="ORF">NDU88_007223</name>
</gene>
<evidence type="ECO:0000256" key="9">
    <source>
        <dbReference type="ARBA" id="ARBA00022989"/>
    </source>
</evidence>
<dbReference type="InterPro" id="IPR057318">
    <property type="entry name" value="RENR_N"/>
</dbReference>
<dbReference type="GO" id="GO:0038023">
    <property type="term" value="F:signaling receptor activity"/>
    <property type="evidence" value="ECO:0007669"/>
    <property type="project" value="InterPro"/>
</dbReference>
<dbReference type="EMBL" id="JANPWB010000012">
    <property type="protein sequence ID" value="KAJ1119037.1"/>
    <property type="molecule type" value="Genomic_DNA"/>
</dbReference>
<dbReference type="InterPro" id="IPR056780">
    <property type="entry name" value="Renin_r_C"/>
</dbReference>
<dbReference type="Pfam" id="PF25294">
    <property type="entry name" value="RENR_N"/>
    <property type="match status" value="1"/>
</dbReference>
<evidence type="ECO:0000256" key="13">
    <source>
        <dbReference type="ARBA" id="ARBA00029429"/>
    </source>
</evidence>
<feature type="domain" description="Renin receptor N-terminal" evidence="23">
    <location>
        <begin position="21"/>
        <end position="271"/>
    </location>
</feature>
<evidence type="ECO:0000256" key="17">
    <source>
        <dbReference type="ARBA" id="ARBA00031536"/>
    </source>
</evidence>
<evidence type="ECO:0000256" key="21">
    <source>
        <dbReference type="SAM" id="Phobius"/>
    </source>
</evidence>
<evidence type="ECO:0000256" key="2">
    <source>
        <dbReference type="ARBA" id="ARBA00004352"/>
    </source>
</evidence>
<evidence type="ECO:0000256" key="19">
    <source>
        <dbReference type="ARBA" id="ARBA00045569"/>
    </source>
</evidence>
<evidence type="ECO:0000313" key="24">
    <source>
        <dbReference type="EMBL" id="KAJ1119037.1"/>
    </source>
</evidence>
<dbReference type="GO" id="GO:0000421">
    <property type="term" value="C:autophagosome membrane"/>
    <property type="evidence" value="ECO:0007669"/>
    <property type="project" value="UniProtKB-SubCell"/>
</dbReference>
<dbReference type="Pfam" id="PF07850">
    <property type="entry name" value="Renin_r"/>
    <property type="match status" value="1"/>
</dbReference>
<dbReference type="GO" id="GO:0030665">
    <property type="term" value="C:clathrin-coated vesicle membrane"/>
    <property type="evidence" value="ECO:0007669"/>
    <property type="project" value="UniProtKB-SubCell"/>
</dbReference>
<feature type="domain" description="Renin receptor-like C-terminal transmembrane spanning segment" evidence="22">
    <location>
        <begin position="279"/>
        <end position="354"/>
    </location>
</feature>
<evidence type="ECO:0000256" key="10">
    <source>
        <dbReference type="ARBA" id="ARBA00023136"/>
    </source>
</evidence>
<evidence type="ECO:0000256" key="8">
    <source>
        <dbReference type="ARBA" id="ARBA00022824"/>
    </source>
</evidence>
<keyword evidence="10 21" id="KW-0472">Membrane</keyword>
<proteinExistence type="predicted"/>
<dbReference type="GO" id="GO:0005765">
    <property type="term" value="C:lysosomal membrane"/>
    <property type="evidence" value="ECO:0007669"/>
    <property type="project" value="UniProtKB-SubCell"/>
</dbReference>
<dbReference type="Proteomes" id="UP001066276">
    <property type="component" value="Chromosome 8"/>
</dbReference>
<protein>
    <recommendedName>
        <fullName evidence="3">Renin receptor</fullName>
    </recommendedName>
    <alternativeName>
        <fullName evidence="18">ATPase H(+)-transporting lysosomal accessory protein 2</fullName>
    </alternativeName>
    <alternativeName>
        <fullName evidence="17">ATPase H(+)-transporting lysosomal-interacting protein 2</fullName>
    </alternativeName>
    <alternativeName>
        <fullName evidence="16">Renin/prorenin receptor</fullName>
    </alternativeName>
</protein>
<sequence length="354" mass="39569">MERLVPYIIVVAAAFVAGAFSDELNILKSPQSVTFRDGSWPVPGERIPDLVSLTMGFSIEEDLPWPGLGAGNLFDRPRATVLVTVKGVEKLSLPKDGKSYLVEDVVPFSLDSVANSIHAIFSEETPVVLQLAPSEERVYMVGKANAVFEDLSVTLRQLRNRLSQDNSVLNSLPLNSLNRNNEVDLLFLSELQVLRDISALLLRHKHLAKDHSPDLYSLELSGLEEIAKRYGEDSLQFKDASQILSDSLKQFADEMSNIYSGNAMVYILTVKSFDTPLVRKSRSILESPQISNPGSPFNLAYGYNYNYAVVFNIVLWLMIGLAIAVIVISYNLWNMDPGYDSIIYRMTNQKIRMD</sequence>
<reference evidence="24" key="1">
    <citation type="journal article" date="2022" name="bioRxiv">
        <title>Sequencing and chromosome-scale assembly of the giantPleurodeles waltlgenome.</title>
        <authorList>
            <person name="Brown T."/>
            <person name="Elewa A."/>
            <person name="Iarovenko S."/>
            <person name="Subramanian E."/>
            <person name="Araus A.J."/>
            <person name="Petzold A."/>
            <person name="Susuki M."/>
            <person name="Suzuki K.-i.T."/>
            <person name="Hayashi T."/>
            <person name="Toyoda A."/>
            <person name="Oliveira C."/>
            <person name="Osipova E."/>
            <person name="Leigh N.D."/>
            <person name="Simon A."/>
            <person name="Yun M.H."/>
        </authorList>
    </citation>
    <scope>NUCLEOTIDE SEQUENCE</scope>
    <source>
        <strain evidence="24">20211129_DDA</strain>
        <tissue evidence="24">Liver</tissue>
    </source>
</reference>
<evidence type="ECO:0000256" key="12">
    <source>
        <dbReference type="ARBA" id="ARBA00029428"/>
    </source>
</evidence>
<dbReference type="InterPro" id="IPR012493">
    <property type="entry name" value="Renin_rcpt"/>
</dbReference>
<evidence type="ECO:0000313" key="25">
    <source>
        <dbReference type="Proteomes" id="UP001066276"/>
    </source>
</evidence>
<dbReference type="PANTHER" id="PTHR13351:SF1">
    <property type="entry name" value="RENIN RECEPTOR"/>
    <property type="match status" value="1"/>
</dbReference>
<keyword evidence="25" id="KW-1185">Reference proteome</keyword>
<comment type="caution">
    <text evidence="24">The sequence shown here is derived from an EMBL/GenBank/DDBJ whole genome shotgun (WGS) entry which is preliminary data.</text>
</comment>
<keyword evidence="5" id="KW-0165">Cleavage on pair of basic residues</keyword>
<dbReference type="GO" id="GO:0030672">
    <property type="term" value="C:synaptic vesicle membrane"/>
    <property type="evidence" value="ECO:0007669"/>
    <property type="project" value="UniProtKB-SubCell"/>
</dbReference>
<evidence type="ECO:0000256" key="5">
    <source>
        <dbReference type="ARBA" id="ARBA00022685"/>
    </source>
</evidence>
<dbReference type="GO" id="GO:0032591">
    <property type="term" value="C:dendritic spine membrane"/>
    <property type="evidence" value="ECO:0007669"/>
    <property type="project" value="UniProtKB-SubCell"/>
</dbReference>
<keyword evidence="6 21" id="KW-0812">Transmembrane</keyword>